<evidence type="ECO:0000256" key="5">
    <source>
        <dbReference type="ARBA" id="ARBA00022989"/>
    </source>
</evidence>
<evidence type="ECO:0000256" key="4">
    <source>
        <dbReference type="ARBA" id="ARBA00022692"/>
    </source>
</evidence>
<evidence type="ECO:0000256" key="7">
    <source>
        <dbReference type="SAM" id="Phobius"/>
    </source>
</evidence>
<dbReference type="PANTHER" id="PTHR40043:SF1">
    <property type="entry name" value="UPF0719 INNER MEMBRANE PROTEIN YJFL"/>
    <property type="match status" value="1"/>
</dbReference>
<keyword evidence="10" id="KW-1185">Reference proteome</keyword>
<evidence type="ECO:0000256" key="2">
    <source>
        <dbReference type="ARBA" id="ARBA00005779"/>
    </source>
</evidence>
<dbReference type="GO" id="GO:0005886">
    <property type="term" value="C:plasma membrane"/>
    <property type="evidence" value="ECO:0007669"/>
    <property type="project" value="UniProtKB-SubCell"/>
</dbReference>
<comment type="subcellular location">
    <subcellularLocation>
        <location evidence="1">Cell membrane</location>
        <topology evidence="1">Multi-pass membrane protein</topology>
    </subcellularLocation>
</comment>
<reference evidence="9" key="2">
    <citation type="submission" date="2023-05" db="EMBL/GenBank/DDBJ databases">
        <title>Comparative genomics of Bacillaceae isolates and their secondary metabolite potential.</title>
        <authorList>
            <person name="Song L."/>
            <person name="Nielsen L.J."/>
            <person name="Mohite O."/>
            <person name="Xu X."/>
            <person name="Weber T."/>
            <person name="Kovacs A.T."/>
        </authorList>
    </citation>
    <scope>NUCLEOTIDE SEQUENCE</scope>
    <source>
        <strain evidence="9">B2_4</strain>
    </source>
</reference>
<dbReference type="Proteomes" id="UP000681290">
    <property type="component" value="Unassembled WGS sequence"/>
</dbReference>
<evidence type="ECO:0000313" key="8">
    <source>
        <dbReference type="EMBL" id="GIP57128.1"/>
    </source>
</evidence>
<feature type="transmembrane region" description="Helical" evidence="7">
    <location>
        <begin position="16"/>
        <end position="38"/>
    </location>
</feature>
<keyword evidence="4 7" id="KW-0812">Transmembrane</keyword>
<sequence length="138" mass="15094">MTGNIEPLLEQPFGLMIGYLSIAVMELIVFLSCFELVAKYRCWQEIKQGNLAASIATGGKIFGISNVIRYAAVHSPIYEFMIWSLVGAVLLFAAYILFEFLTPVFRIDEEIAKGNVAVGFIAMSVSVSVSFLIGVCIG</sequence>
<feature type="transmembrane region" description="Helical" evidence="7">
    <location>
        <begin position="50"/>
        <end position="68"/>
    </location>
</feature>
<evidence type="ECO:0000256" key="6">
    <source>
        <dbReference type="ARBA" id="ARBA00023136"/>
    </source>
</evidence>
<evidence type="ECO:0000313" key="9">
    <source>
        <dbReference type="EMBL" id="WHX50578.1"/>
    </source>
</evidence>
<feature type="transmembrane region" description="Helical" evidence="7">
    <location>
        <begin position="80"/>
        <end position="102"/>
    </location>
</feature>
<accession>A0AA95IA34</accession>
<comment type="similarity">
    <text evidence="2">Belongs to the UPF0719 family.</text>
</comment>
<dbReference type="AlphaFoldDB" id="A0AA95IA34"/>
<evidence type="ECO:0000313" key="10">
    <source>
        <dbReference type="Proteomes" id="UP000681290"/>
    </source>
</evidence>
<dbReference type="KEGG" id="pwn:QNH46_08005"/>
<evidence type="ECO:0000256" key="1">
    <source>
        <dbReference type="ARBA" id="ARBA00004651"/>
    </source>
</evidence>
<dbReference type="Pfam" id="PF03994">
    <property type="entry name" value="DUF350"/>
    <property type="match status" value="1"/>
</dbReference>
<protein>
    <submittedName>
        <fullName evidence="9">DUF350 domain-containing protein</fullName>
    </submittedName>
    <submittedName>
        <fullName evidence="8">UPF0719 transmembrane protein YshE</fullName>
    </submittedName>
</protein>
<gene>
    <name evidence="8" type="primary">yshE</name>
    <name evidence="8" type="ORF">J15TS10_09420</name>
    <name evidence="9" type="ORF">QNH46_08005</name>
</gene>
<dbReference type="PANTHER" id="PTHR40043">
    <property type="entry name" value="UPF0719 INNER MEMBRANE PROTEIN YJFL"/>
    <property type="match status" value="1"/>
</dbReference>
<proteinExistence type="inferred from homology"/>
<name>A0AA95IA34_9BACL</name>
<evidence type="ECO:0000256" key="3">
    <source>
        <dbReference type="ARBA" id="ARBA00022475"/>
    </source>
</evidence>
<reference evidence="8 10" key="1">
    <citation type="submission" date="2021-03" db="EMBL/GenBank/DDBJ databases">
        <title>Antimicrobial resistance genes in bacteria isolated from Japanese honey, and their potential for conferring macrolide and lincosamide resistance in the American foulbrood pathogen Paenibacillus larvae.</title>
        <authorList>
            <person name="Okamoto M."/>
            <person name="Kumagai M."/>
            <person name="Kanamori H."/>
            <person name="Takamatsu D."/>
        </authorList>
    </citation>
    <scope>NUCLEOTIDE SEQUENCE [LARGE SCALE GENOMIC DNA]</scope>
    <source>
        <strain evidence="8 10">J15TS10</strain>
    </source>
</reference>
<organism evidence="9 11">
    <name type="scientific">Paenibacillus woosongensis</name>
    <dbReference type="NCBI Taxonomy" id="307580"/>
    <lineage>
        <taxon>Bacteria</taxon>
        <taxon>Bacillati</taxon>
        <taxon>Bacillota</taxon>
        <taxon>Bacilli</taxon>
        <taxon>Bacillales</taxon>
        <taxon>Paenibacillaceae</taxon>
        <taxon>Paenibacillus</taxon>
    </lineage>
</organism>
<dbReference type="EMBL" id="CP126084">
    <property type="protein sequence ID" value="WHX50578.1"/>
    <property type="molecule type" value="Genomic_DNA"/>
</dbReference>
<keyword evidence="6 7" id="KW-0472">Membrane</keyword>
<dbReference type="EMBL" id="BOSM01000001">
    <property type="protein sequence ID" value="GIP57128.1"/>
    <property type="molecule type" value="Genomic_DNA"/>
</dbReference>
<keyword evidence="3" id="KW-1003">Cell membrane</keyword>
<keyword evidence="5 7" id="KW-1133">Transmembrane helix</keyword>
<dbReference type="InterPro" id="IPR007140">
    <property type="entry name" value="DUF350"/>
</dbReference>
<feature type="transmembrane region" description="Helical" evidence="7">
    <location>
        <begin position="114"/>
        <end position="135"/>
    </location>
</feature>
<evidence type="ECO:0000313" key="11">
    <source>
        <dbReference type="Proteomes" id="UP001177943"/>
    </source>
</evidence>
<dbReference type="Proteomes" id="UP001177943">
    <property type="component" value="Chromosome"/>
</dbReference>